<organism evidence="1 2">
    <name type="scientific">Caerostris extrusa</name>
    <name type="common">Bark spider</name>
    <name type="synonym">Caerostris bankana</name>
    <dbReference type="NCBI Taxonomy" id="172846"/>
    <lineage>
        <taxon>Eukaryota</taxon>
        <taxon>Metazoa</taxon>
        <taxon>Ecdysozoa</taxon>
        <taxon>Arthropoda</taxon>
        <taxon>Chelicerata</taxon>
        <taxon>Arachnida</taxon>
        <taxon>Araneae</taxon>
        <taxon>Araneomorphae</taxon>
        <taxon>Entelegynae</taxon>
        <taxon>Araneoidea</taxon>
        <taxon>Araneidae</taxon>
        <taxon>Caerostris</taxon>
    </lineage>
</organism>
<evidence type="ECO:0000313" key="1">
    <source>
        <dbReference type="EMBL" id="GIY88674.1"/>
    </source>
</evidence>
<comment type="caution">
    <text evidence="1">The sequence shown here is derived from an EMBL/GenBank/DDBJ whole genome shotgun (WGS) entry which is preliminary data.</text>
</comment>
<reference evidence="1 2" key="1">
    <citation type="submission" date="2021-06" db="EMBL/GenBank/DDBJ databases">
        <title>Caerostris extrusa draft genome.</title>
        <authorList>
            <person name="Kono N."/>
            <person name="Arakawa K."/>
        </authorList>
    </citation>
    <scope>NUCLEOTIDE SEQUENCE [LARGE SCALE GENOMIC DNA]</scope>
</reference>
<evidence type="ECO:0000313" key="2">
    <source>
        <dbReference type="Proteomes" id="UP001054945"/>
    </source>
</evidence>
<accession>A0AAV4X2F8</accession>
<protein>
    <recommendedName>
        <fullName evidence="3">Ycf15</fullName>
    </recommendedName>
</protein>
<dbReference type="EMBL" id="BPLR01017089">
    <property type="protein sequence ID" value="GIY88674.1"/>
    <property type="molecule type" value="Genomic_DNA"/>
</dbReference>
<sequence length="90" mass="10203">MDVQINKPLQSKIEPSHHSHTGISALLLRVELWLVGNNGVAFTRRMALPEVKNRDVVHPFFPGTPPCHDEATNRLNGFPPLHCFRNLFHS</sequence>
<gene>
    <name evidence="1" type="ORF">CEXT_569451</name>
</gene>
<keyword evidence="2" id="KW-1185">Reference proteome</keyword>
<dbReference type="AlphaFoldDB" id="A0AAV4X2F8"/>
<proteinExistence type="predicted"/>
<evidence type="ECO:0008006" key="3">
    <source>
        <dbReference type="Google" id="ProtNLM"/>
    </source>
</evidence>
<name>A0AAV4X2F8_CAEEX</name>
<dbReference type="Proteomes" id="UP001054945">
    <property type="component" value="Unassembled WGS sequence"/>
</dbReference>